<gene>
    <name evidence="1" type="ORF">KGA66_15360</name>
</gene>
<comment type="caution">
    <text evidence="1">The sequence shown here is derived from an EMBL/GenBank/DDBJ whole genome shotgun (WGS) entry which is preliminary data.</text>
</comment>
<dbReference type="Pfam" id="PF19812">
    <property type="entry name" value="DUF6295"/>
    <property type="match status" value="1"/>
</dbReference>
<dbReference type="InterPro" id="IPR046262">
    <property type="entry name" value="DUF6295"/>
</dbReference>
<proteinExistence type="predicted"/>
<keyword evidence="2" id="KW-1185">Reference proteome</keyword>
<dbReference type="Proteomes" id="UP000677913">
    <property type="component" value="Unassembled WGS sequence"/>
</dbReference>
<dbReference type="RefSeq" id="WP_211468796.1">
    <property type="nucleotide sequence ID" value="NZ_JAGSXH010000050.1"/>
</dbReference>
<sequence length="86" mass="9188">MCTYITAKVDTEGSGKGAEGWFPLTQTTVYFDHPVHAAAEHTLNIDFRNPGRGAGARVAVELTAETARALAKAIMETLDAVPQDLT</sequence>
<accession>A0A8J8BDF7</accession>
<evidence type="ECO:0000313" key="2">
    <source>
        <dbReference type="Proteomes" id="UP000677913"/>
    </source>
</evidence>
<name>A0A8J8BDF7_9ACTN</name>
<dbReference type="AlphaFoldDB" id="A0A8J8BDF7"/>
<organism evidence="1 2">
    <name type="scientific">Actinocrinis puniceicyclus</name>
    <dbReference type="NCBI Taxonomy" id="977794"/>
    <lineage>
        <taxon>Bacteria</taxon>
        <taxon>Bacillati</taxon>
        <taxon>Actinomycetota</taxon>
        <taxon>Actinomycetes</taxon>
        <taxon>Catenulisporales</taxon>
        <taxon>Actinospicaceae</taxon>
        <taxon>Actinocrinis</taxon>
    </lineage>
</organism>
<reference evidence="1" key="1">
    <citation type="submission" date="2021-04" db="EMBL/GenBank/DDBJ databases">
        <title>Genome based classification of Actinospica acidithermotolerans sp. nov., an actinobacterium isolated from an Indonesian hot spring.</title>
        <authorList>
            <person name="Kusuma A.B."/>
            <person name="Putra K.E."/>
            <person name="Nafisah S."/>
            <person name="Loh J."/>
            <person name="Nouioui I."/>
            <person name="Goodfellow M."/>
        </authorList>
    </citation>
    <scope>NUCLEOTIDE SEQUENCE</scope>
    <source>
        <strain evidence="1">DSM 45618</strain>
    </source>
</reference>
<protein>
    <submittedName>
        <fullName evidence="1">Uncharacterized protein</fullName>
    </submittedName>
</protein>
<evidence type="ECO:0000313" key="1">
    <source>
        <dbReference type="EMBL" id="MBS2964435.1"/>
    </source>
</evidence>
<dbReference type="EMBL" id="JAGSXH010000050">
    <property type="protein sequence ID" value="MBS2964435.1"/>
    <property type="molecule type" value="Genomic_DNA"/>
</dbReference>